<dbReference type="InterPro" id="IPR000719">
    <property type="entry name" value="Prot_kinase_dom"/>
</dbReference>
<protein>
    <recommendedName>
        <fullName evidence="1">non-specific serine/threonine protein kinase</fullName>
        <ecNumber evidence="1">2.7.11.1</ecNumber>
    </recommendedName>
</protein>
<dbReference type="PROSITE" id="PS00108">
    <property type="entry name" value="PROTEIN_KINASE_ST"/>
    <property type="match status" value="1"/>
</dbReference>
<keyword evidence="2" id="KW-0723">Serine/threonine-protein kinase</keyword>
<dbReference type="Gene3D" id="1.10.510.10">
    <property type="entry name" value="Transferase(Phosphotransferase) domain 1"/>
    <property type="match status" value="1"/>
</dbReference>
<dbReference type="Proteomes" id="UP000636888">
    <property type="component" value="Unassembled WGS sequence"/>
</dbReference>
<dbReference type="PANTHER" id="PTHR43289">
    <property type="entry name" value="MITOGEN-ACTIVATED PROTEIN KINASE KINASE KINASE 20-RELATED"/>
    <property type="match status" value="1"/>
</dbReference>
<dbReference type="PANTHER" id="PTHR43289:SF6">
    <property type="entry name" value="SERINE_THREONINE-PROTEIN KINASE NEKL-3"/>
    <property type="match status" value="1"/>
</dbReference>
<evidence type="ECO:0000256" key="6">
    <source>
        <dbReference type="ARBA" id="ARBA00022840"/>
    </source>
</evidence>
<dbReference type="GO" id="GO:0004674">
    <property type="term" value="F:protein serine/threonine kinase activity"/>
    <property type="evidence" value="ECO:0007669"/>
    <property type="project" value="UniProtKB-KW"/>
</dbReference>
<dbReference type="SMART" id="SM00220">
    <property type="entry name" value="S_TKc"/>
    <property type="match status" value="1"/>
</dbReference>
<feature type="transmembrane region" description="Helical" evidence="7">
    <location>
        <begin position="570"/>
        <end position="592"/>
    </location>
</feature>
<evidence type="ECO:0000313" key="10">
    <source>
        <dbReference type="EMBL" id="MBJ6725109.1"/>
    </source>
</evidence>
<dbReference type="CDD" id="cd00143">
    <property type="entry name" value="PP2Cc"/>
    <property type="match status" value="1"/>
</dbReference>
<keyword evidence="6" id="KW-0067">ATP-binding</keyword>
<dbReference type="SUPFAM" id="SSF81606">
    <property type="entry name" value="PP2C-like"/>
    <property type="match status" value="1"/>
</dbReference>
<dbReference type="EC" id="2.7.11.1" evidence="1"/>
<keyword evidence="5 10" id="KW-0418">Kinase</keyword>
<evidence type="ECO:0000256" key="3">
    <source>
        <dbReference type="ARBA" id="ARBA00022679"/>
    </source>
</evidence>
<gene>
    <name evidence="10" type="ORF">JFN93_10355</name>
</gene>
<keyword evidence="3" id="KW-0808">Transferase</keyword>
<dbReference type="InterPro" id="IPR001932">
    <property type="entry name" value="PPM-type_phosphatase-like_dom"/>
</dbReference>
<dbReference type="EMBL" id="JAEMHM010000007">
    <property type="protein sequence ID" value="MBJ6725109.1"/>
    <property type="molecule type" value="Genomic_DNA"/>
</dbReference>
<dbReference type="SMART" id="SM00331">
    <property type="entry name" value="PP2C_SIG"/>
    <property type="match status" value="1"/>
</dbReference>
<evidence type="ECO:0000256" key="5">
    <source>
        <dbReference type="ARBA" id="ARBA00022777"/>
    </source>
</evidence>
<evidence type="ECO:0000259" key="9">
    <source>
        <dbReference type="PROSITE" id="PS51746"/>
    </source>
</evidence>
<feature type="domain" description="Protein kinase" evidence="8">
    <location>
        <begin position="283"/>
        <end position="543"/>
    </location>
</feature>
<dbReference type="SMART" id="SM00332">
    <property type="entry name" value="PP2Cc"/>
    <property type="match status" value="1"/>
</dbReference>
<dbReference type="Pfam" id="PF13672">
    <property type="entry name" value="PP2C_2"/>
    <property type="match status" value="1"/>
</dbReference>
<evidence type="ECO:0000256" key="1">
    <source>
        <dbReference type="ARBA" id="ARBA00012513"/>
    </source>
</evidence>
<name>A0A8J7JFK1_9BACT</name>
<evidence type="ECO:0000259" key="8">
    <source>
        <dbReference type="PROSITE" id="PS50011"/>
    </source>
</evidence>
<evidence type="ECO:0000313" key="11">
    <source>
        <dbReference type="Proteomes" id="UP000636888"/>
    </source>
</evidence>
<dbReference type="AlphaFoldDB" id="A0A8J7JFK1"/>
<comment type="caution">
    <text evidence="10">The sequence shown here is derived from an EMBL/GenBank/DDBJ whole genome shotgun (WGS) entry which is preliminary data.</text>
</comment>
<dbReference type="Gene3D" id="3.60.40.10">
    <property type="entry name" value="PPM-type phosphatase domain"/>
    <property type="match status" value="1"/>
</dbReference>
<dbReference type="InterPro" id="IPR011009">
    <property type="entry name" value="Kinase-like_dom_sf"/>
</dbReference>
<dbReference type="CDD" id="cd14014">
    <property type="entry name" value="STKc_PknB_like"/>
    <property type="match status" value="1"/>
</dbReference>
<accession>A0A8J7JFK1</accession>
<dbReference type="PROSITE" id="PS50011">
    <property type="entry name" value="PROTEIN_KINASE_DOM"/>
    <property type="match status" value="1"/>
</dbReference>
<evidence type="ECO:0000256" key="7">
    <source>
        <dbReference type="SAM" id="Phobius"/>
    </source>
</evidence>
<dbReference type="InterPro" id="IPR008271">
    <property type="entry name" value="Ser/Thr_kinase_AS"/>
</dbReference>
<dbReference type="Pfam" id="PF00069">
    <property type="entry name" value="Pkinase"/>
    <property type="match status" value="1"/>
</dbReference>
<dbReference type="FunFam" id="1.10.510.10:FF:000021">
    <property type="entry name" value="Serine/threonine protein kinase"/>
    <property type="match status" value="1"/>
</dbReference>
<reference evidence="10" key="1">
    <citation type="submission" date="2020-12" db="EMBL/GenBank/DDBJ databases">
        <title>Geomonas sp. Red875, isolated from river sediment.</title>
        <authorList>
            <person name="Xu Z."/>
            <person name="Zhang Z."/>
            <person name="Masuda Y."/>
            <person name="Itoh H."/>
            <person name="Senoo K."/>
        </authorList>
    </citation>
    <scope>NUCLEOTIDE SEQUENCE</scope>
    <source>
        <strain evidence="10">Red875</strain>
    </source>
</reference>
<keyword evidence="7" id="KW-1133">Transmembrane helix</keyword>
<sequence>MEVTYAELSSPGPVRENNEDFVGFWQPQVIEEKRSHGAVAALADGVGGLDRGEVASRLAVETALATFRSETAEKTPQQLLTQMFNAANLAVYDRAMENHGRSPMATTLCLVILRDDEIVVGNVGDSRVYLVRKGEIKQLSTDHSYVGMQQKFGLISEQDAKTSEHRSVLTRSVGQDPMIRLDVEQSTVFKGDRVVLCSDGLYAHVADAEIAEIVMRLSPAQACRQLVALAEQHGTDDNLSVQVLQINEVEKKSYYRGLPVYHEPPPAPKGYEIQPGQTLDERFFITETISRSGMATIFKATDLLTREDVAVKVPFMEFESDPGFYSRFEREEEIGFLLNHPYILKFVPVEFRSRPYIVTEYLRGYTLAHLLNSVRPLPEKDAVKLAGRICEALAHMHEHGVIHRDLKPQNIMICFDGTIRIMDFGIAKAAEGRRVTFAGFTPAVGTPDYMAPEQVKGKRGDERTDIYSAGAMLYEMVVGVTPFSGESENMFVIMNARVTGDPVAPRKRNPKVSPQLEEVILHAMEREPKHRYDSVATMRHELEHLEAVQLTGRCDRLKAPSPWKNGGRKIMWTAVGAVVVTLVFLLFLFLILQRGPAH</sequence>
<dbReference type="RefSeq" id="WP_199383993.1">
    <property type="nucleotide sequence ID" value="NZ_JAEMHM010000007.1"/>
</dbReference>
<dbReference type="PROSITE" id="PS51746">
    <property type="entry name" value="PPM_2"/>
    <property type="match status" value="1"/>
</dbReference>
<dbReference type="SUPFAM" id="SSF56112">
    <property type="entry name" value="Protein kinase-like (PK-like)"/>
    <property type="match status" value="1"/>
</dbReference>
<dbReference type="InterPro" id="IPR036457">
    <property type="entry name" value="PPM-type-like_dom_sf"/>
</dbReference>
<keyword evidence="4" id="KW-0547">Nucleotide-binding</keyword>
<evidence type="ECO:0000256" key="4">
    <source>
        <dbReference type="ARBA" id="ARBA00022741"/>
    </source>
</evidence>
<keyword evidence="11" id="KW-1185">Reference proteome</keyword>
<organism evidence="10 11">
    <name type="scientific">Geomesophilobacter sediminis</name>
    <dbReference type="NCBI Taxonomy" id="2798584"/>
    <lineage>
        <taxon>Bacteria</taxon>
        <taxon>Pseudomonadati</taxon>
        <taxon>Thermodesulfobacteriota</taxon>
        <taxon>Desulfuromonadia</taxon>
        <taxon>Geobacterales</taxon>
        <taxon>Geobacteraceae</taxon>
        <taxon>Geomesophilobacter</taxon>
    </lineage>
</organism>
<keyword evidence="7" id="KW-0472">Membrane</keyword>
<proteinExistence type="predicted"/>
<dbReference type="GO" id="GO:0005524">
    <property type="term" value="F:ATP binding"/>
    <property type="evidence" value="ECO:0007669"/>
    <property type="project" value="UniProtKB-KW"/>
</dbReference>
<dbReference type="Gene3D" id="3.30.200.20">
    <property type="entry name" value="Phosphorylase Kinase, domain 1"/>
    <property type="match status" value="1"/>
</dbReference>
<keyword evidence="7" id="KW-0812">Transmembrane</keyword>
<evidence type="ECO:0000256" key="2">
    <source>
        <dbReference type="ARBA" id="ARBA00022527"/>
    </source>
</evidence>
<feature type="domain" description="PPM-type phosphatase" evidence="9">
    <location>
        <begin position="4"/>
        <end position="246"/>
    </location>
</feature>